<dbReference type="PANTHER" id="PTHR43877">
    <property type="entry name" value="AMINOALKYLPHOSPHONATE N-ACETYLTRANSFERASE-RELATED-RELATED"/>
    <property type="match status" value="1"/>
</dbReference>
<dbReference type="Gene3D" id="3.40.630.30">
    <property type="match status" value="1"/>
</dbReference>
<accession>A0A162JZG1</accession>
<dbReference type="InterPro" id="IPR016181">
    <property type="entry name" value="Acyl_CoA_acyltransferase"/>
</dbReference>
<dbReference type="RefSeq" id="WP_062768937.1">
    <property type="nucleotide sequence ID" value="NZ_CP121045.1"/>
</dbReference>
<dbReference type="PANTHER" id="PTHR43877:SF2">
    <property type="entry name" value="AMINOALKYLPHOSPHONATE N-ACETYLTRANSFERASE-RELATED"/>
    <property type="match status" value="1"/>
</dbReference>
<evidence type="ECO:0000313" key="5">
    <source>
        <dbReference type="Proteomes" id="UP000075787"/>
    </source>
</evidence>
<feature type="domain" description="N-acetyltransferase" evidence="3">
    <location>
        <begin position="6"/>
        <end position="154"/>
    </location>
</feature>
<reference evidence="4 5" key="1">
    <citation type="submission" date="2015-12" db="EMBL/GenBank/DDBJ databases">
        <title>Genome sequence of Tistrella mobilis MCCC 1A02139.</title>
        <authorList>
            <person name="Lu L."/>
            <person name="Lai Q."/>
            <person name="Shao Z."/>
            <person name="Qian P."/>
        </authorList>
    </citation>
    <scope>NUCLEOTIDE SEQUENCE [LARGE SCALE GENOMIC DNA]</scope>
    <source>
        <strain evidence="4 5">MCCC 1A02139</strain>
    </source>
</reference>
<name>A0A162JZG1_9PROT</name>
<sequence length="154" mass="16399">MTAPSLVIRPASDADLPAIVALLADDVLGRTREDPRLPLDPAYLSAFRAIAADPNQIQLVADAAGQILGTLQLTIIPGLSRKGRIRGQIEGVRVAGTARGQGLGETLIRHAIGLAADRGCSLVQLTTDLTRKDAHRFYERLGFTGSHLGMKLEI</sequence>
<gene>
    <name evidence="4" type="ORF">AUP44_14310</name>
</gene>
<keyword evidence="2" id="KW-0012">Acyltransferase</keyword>
<proteinExistence type="predicted"/>
<evidence type="ECO:0000313" key="4">
    <source>
        <dbReference type="EMBL" id="KYO50171.1"/>
    </source>
</evidence>
<evidence type="ECO:0000256" key="2">
    <source>
        <dbReference type="ARBA" id="ARBA00023315"/>
    </source>
</evidence>
<protein>
    <submittedName>
        <fullName evidence="4">GNAT family acetyltransferase</fullName>
    </submittedName>
</protein>
<dbReference type="CDD" id="cd04301">
    <property type="entry name" value="NAT_SF"/>
    <property type="match status" value="1"/>
</dbReference>
<evidence type="ECO:0000256" key="1">
    <source>
        <dbReference type="ARBA" id="ARBA00022679"/>
    </source>
</evidence>
<dbReference type="InterPro" id="IPR000182">
    <property type="entry name" value="GNAT_dom"/>
</dbReference>
<dbReference type="GeneID" id="97240355"/>
<dbReference type="OrthoDB" id="9789603at2"/>
<dbReference type="Proteomes" id="UP000075787">
    <property type="component" value="Unassembled WGS sequence"/>
</dbReference>
<dbReference type="PROSITE" id="PS51186">
    <property type="entry name" value="GNAT"/>
    <property type="match status" value="1"/>
</dbReference>
<dbReference type="InterPro" id="IPR050832">
    <property type="entry name" value="Bact_Acetyltransf"/>
</dbReference>
<keyword evidence="1 4" id="KW-0808">Transferase</keyword>
<organism evidence="4 5">
    <name type="scientific">Tistrella mobilis</name>
    <dbReference type="NCBI Taxonomy" id="171437"/>
    <lineage>
        <taxon>Bacteria</taxon>
        <taxon>Pseudomonadati</taxon>
        <taxon>Pseudomonadota</taxon>
        <taxon>Alphaproteobacteria</taxon>
        <taxon>Geminicoccales</taxon>
        <taxon>Geminicoccaceae</taxon>
        <taxon>Tistrella</taxon>
    </lineage>
</organism>
<dbReference type="GO" id="GO:0016747">
    <property type="term" value="F:acyltransferase activity, transferring groups other than amino-acyl groups"/>
    <property type="evidence" value="ECO:0007669"/>
    <property type="project" value="InterPro"/>
</dbReference>
<evidence type="ECO:0000259" key="3">
    <source>
        <dbReference type="PROSITE" id="PS51186"/>
    </source>
</evidence>
<comment type="caution">
    <text evidence="4">The sequence shown here is derived from an EMBL/GenBank/DDBJ whole genome shotgun (WGS) entry which is preliminary data.</text>
</comment>
<dbReference type="Pfam" id="PF00583">
    <property type="entry name" value="Acetyltransf_1"/>
    <property type="match status" value="1"/>
</dbReference>
<dbReference type="AlphaFoldDB" id="A0A162JZG1"/>
<dbReference type="EMBL" id="LPZR01000206">
    <property type="protein sequence ID" value="KYO50171.1"/>
    <property type="molecule type" value="Genomic_DNA"/>
</dbReference>
<dbReference type="SUPFAM" id="SSF55729">
    <property type="entry name" value="Acyl-CoA N-acyltransferases (Nat)"/>
    <property type="match status" value="1"/>
</dbReference>